<dbReference type="SUPFAM" id="SSF51126">
    <property type="entry name" value="Pectin lyase-like"/>
    <property type="match status" value="1"/>
</dbReference>
<evidence type="ECO:0000313" key="2">
    <source>
        <dbReference type="EMBL" id="KIT17671.1"/>
    </source>
</evidence>
<feature type="domain" description="Rhamnogalacturonase A/B/Epimerase-like pectate lyase" evidence="1">
    <location>
        <begin position="189"/>
        <end position="245"/>
    </location>
</feature>
<dbReference type="RefSeq" id="WP_043917417.1">
    <property type="nucleotide sequence ID" value="NZ_FZPF01000002.1"/>
</dbReference>
<protein>
    <submittedName>
        <fullName evidence="2">Pectate lyase superfamily protein</fullName>
    </submittedName>
</protein>
<organism evidence="2 3">
    <name type="scientific">Jannaschia aquimarina</name>
    <dbReference type="NCBI Taxonomy" id="935700"/>
    <lineage>
        <taxon>Bacteria</taxon>
        <taxon>Pseudomonadati</taxon>
        <taxon>Pseudomonadota</taxon>
        <taxon>Alphaproteobacteria</taxon>
        <taxon>Rhodobacterales</taxon>
        <taxon>Roseobacteraceae</taxon>
        <taxon>Jannaschia</taxon>
    </lineage>
</organism>
<dbReference type="EMBL" id="JYFE01000016">
    <property type="protein sequence ID" value="KIT17671.1"/>
    <property type="molecule type" value="Genomic_DNA"/>
</dbReference>
<dbReference type="Proteomes" id="UP000032232">
    <property type="component" value="Unassembled WGS sequence"/>
</dbReference>
<dbReference type="PATRIC" id="fig|935700.4.peg.594"/>
<evidence type="ECO:0000259" key="1">
    <source>
        <dbReference type="Pfam" id="PF12708"/>
    </source>
</evidence>
<dbReference type="OrthoDB" id="7749009at2"/>
<comment type="caution">
    <text evidence="2">The sequence shown here is derived from an EMBL/GenBank/DDBJ whole genome shotgun (WGS) entry which is preliminary data.</text>
</comment>
<accession>A0A0D1EL11</accession>
<dbReference type="Pfam" id="PF12708">
    <property type="entry name" value="Pect-lyase_RHGA_epim"/>
    <property type="match status" value="1"/>
</dbReference>
<dbReference type="GO" id="GO:0016829">
    <property type="term" value="F:lyase activity"/>
    <property type="evidence" value="ECO:0007669"/>
    <property type="project" value="UniProtKB-KW"/>
</dbReference>
<keyword evidence="2" id="KW-0456">Lyase</keyword>
<sequence>MNKAITEGLQLTPDPFIDGLQNWSSQNGRHGDDSYINRSDAVVVPADQDFGGCVEISKTMSVQPLRWFTRIPVTPGCYLRVRARVKMVSGNLPDVTVSCVPINSGGGVVSGLPQDAPAISLRSYGDVVVVEGILGTGARGGVDLAWDDRVRHVHVGLSLTGPTGGIIRIDDLEVEDITGAFLRDLIDVVDVRDYGAVGDGSTDDTAAFLAADNAADGRTVLVSAGTYRLTDHVTIDSAVRFEGTVTMPRSKRLQLVRSYDLPTYIDAFGDEQEGFQKAIQALFDFTDHDTLDMMGRRVELTQPTDVQAAVGDKRSYANQRKIRNGQIHIQDGPAFNTETHSEACTYDPDRPKELSDVANVSAIPVGSLVVAGQGVGREVYVSGKDVARNRLYLSQPLWGAPSSQTYTFHRFKYALDFSGFDNLQRFVLQDIEFLLADKASGILLPKVGLIFHVKDCFFTGPKDRGLTSHAEGCQGLLIDRCQFLSSESGQDVADRHTIGFNTNKNDTKIRNNRAVRFRTWAVMGGTGHIVTGNHFFQGDTVSLGPRTAGIVFAEPQAKTVFSANYVDNCYIEWTNEYDPAPDFSGELSFGGLHITGNIIFSSNVSRNYAPIHVKPFGSGHYLNGMSITANTFKTIKGQALDRVDLVDTTHADLDYGRFVDVAVHSNTFHGIGKQIQNPVTVPIVSSTGDTTWDIDLSDFLPFGGEARVVTAIVPEGRIKDNANATIWDMPYCAGGIGANRRSVRVNWRVPARGKVFVTARCDAPT</sequence>
<dbReference type="AlphaFoldDB" id="A0A0D1EL11"/>
<dbReference type="InterPro" id="IPR012334">
    <property type="entry name" value="Pectin_lyas_fold"/>
</dbReference>
<dbReference type="STRING" id="935700.jaqu_05620"/>
<dbReference type="InterPro" id="IPR011050">
    <property type="entry name" value="Pectin_lyase_fold/virulence"/>
</dbReference>
<dbReference type="Gene3D" id="2.160.20.10">
    <property type="entry name" value="Single-stranded right-handed beta-helix, Pectin lyase-like"/>
    <property type="match status" value="2"/>
</dbReference>
<proteinExistence type="predicted"/>
<evidence type="ECO:0000313" key="3">
    <source>
        <dbReference type="Proteomes" id="UP000032232"/>
    </source>
</evidence>
<gene>
    <name evidence="2" type="ORF">jaqu_05620</name>
</gene>
<dbReference type="InterPro" id="IPR024535">
    <property type="entry name" value="RHGA/B-epi-like_pectate_lyase"/>
</dbReference>
<name>A0A0D1EL11_9RHOB</name>
<keyword evidence="3" id="KW-1185">Reference proteome</keyword>
<reference evidence="2 3" key="1">
    <citation type="submission" date="2015-02" db="EMBL/GenBank/DDBJ databases">
        <title>Genome Sequence of Jannaschia aquimarina DSM28248, a member of the Roseobacter clade.</title>
        <authorList>
            <person name="Voget S."/>
            <person name="Daniel R."/>
        </authorList>
    </citation>
    <scope>NUCLEOTIDE SEQUENCE [LARGE SCALE GENOMIC DNA]</scope>
    <source>
        <strain evidence="2 3">GSW-M26</strain>
    </source>
</reference>